<reference evidence="1" key="1">
    <citation type="submission" date="2019-11" db="EMBL/GenBank/DDBJ databases">
        <title>Nori genome reveals adaptations in red seaweeds to the harsh intertidal environment.</title>
        <authorList>
            <person name="Wang D."/>
            <person name="Mao Y."/>
        </authorList>
    </citation>
    <scope>NUCLEOTIDE SEQUENCE</scope>
    <source>
        <tissue evidence="1">Gametophyte</tissue>
    </source>
</reference>
<sequence>MMTTTSILAATIAAVAAAALPSSATAATPAPTCTGAPSYLVSFHFRWSQATHPDSFVPSAHFSPIVVAAHTAAYTMWLPAGYATPGMKDVAETGSTAALSTSLAEYEAAGHVSSWGTGAPAAVPPFSTETLTVQVNGTSGASLLSGSSMLAPSPDWFVGMSRVELCNGSTWLTAARGRLALVDAGTDSGTTLTAVDVATVPPTAIREFGAFDFPQLGRGYGTWVAEKI</sequence>
<accession>A0ACC3BP51</accession>
<dbReference type="Proteomes" id="UP000798662">
    <property type="component" value="Chromosome 1"/>
</dbReference>
<proteinExistence type="predicted"/>
<evidence type="ECO:0000313" key="2">
    <source>
        <dbReference type="Proteomes" id="UP000798662"/>
    </source>
</evidence>
<organism evidence="1 2">
    <name type="scientific">Pyropia yezoensis</name>
    <name type="common">Susabi-nori</name>
    <name type="synonym">Porphyra yezoensis</name>
    <dbReference type="NCBI Taxonomy" id="2788"/>
    <lineage>
        <taxon>Eukaryota</taxon>
        <taxon>Rhodophyta</taxon>
        <taxon>Bangiophyceae</taxon>
        <taxon>Bangiales</taxon>
        <taxon>Bangiaceae</taxon>
        <taxon>Pyropia</taxon>
    </lineage>
</organism>
<name>A0ACC3BP51_PYRYE</name>
<gene>
    <name evidence="1" type="ORF">I4F81_002349</name>
</gene>
<keyword evidence="2" id="KW-1185">Reference proteome</keyword>
<dbReference type="EMBL" id="CM020618">
    <property type="protein sequence ID" value="KAK1859755.1"/>
    <property type="molecule type" value="Genomic_DNA"/>
</dbReference>
<evidence type="ECO:0000313" key="1">
    <source>
        <dbReference type="EMBL" id="KAK1859755.1"/>
    </source>
</evidence>
<protein>
    <submittedName>
        <fullName evidence="1">Uncharacterized protein</fullName>
    </submittedName>
</protein>
<comment type="caution">
    <text evidence="1">The sequence shown here is derived from an EMBL/GenBank/DDBJ whole genome shotgun (WGS) entry which is preliminary data.</text>
</comment>